<protein>
    <submittedName>
        <fullName evidence="1">Uncharacterized protein</fullName>
    </submittedName>
</protein>
<dbReference type="EMBL" id="ML119675">
    <property type="protein sequence ID" value="RPA81903.1"/>
    <property type="molecule type" value="Genomic_DNA"/>
</dbReference>
<keyword evidence="2" id="KW-1185">Reference proteome</keyword>
<dbReference type="PANTHER" id="PTHR46579:SF1">
    <property type="entry name" value="F5_8 TYPE C DOMAIN-CONTAINING PROTEIN"/>
    <property type="match status" value="1"/>
</dbReference>
<dbReference type="PANTHER" id="PTHR46579">
    <property type="entry name" value="F5/8 TYPE C DOMAIN-CONTAINING PROTEIN-RELATED"/>
    <property type="match status" value="1"/>
</dbReference>
<dbReference type="OrthoDB" id="5409723at2759"/>
<evidence type="ECO:0000313" key="1">
    <source>
        <dbReference type="EMBL" id="RPA81903.1"/>
    </source>
</evidence>
<proteinExistence type="predicted"/>
<dbReference type="Proteomes" id="UP000275078">
    <property type="component" value="Unassembled WGS sequence"/>
</dbReference>
<feature type="non-terminal residue" evidence="1">
    <location>
        <position position="1"/>
    </location>
</feature>
<gene>
    <name evidence="1" type="ORF">BJ508DRAFT_199584</name>
</gene>
<name>A0A3N4I747_ASCIM</name>
<feature type="non-terminal residue" evidence="1">
    <location>
        <position position="108"/>
    </location>
</feature>
<reference evidence="1 2" key="1">
    <citation type="journal article" date="2018" name="Nat. Ecol. Evol.">
        <title>Pezizomycetes genomes reveal the molecular basis of ectomycorrhizal truffle lifestyle.</title>
        <authorList>
            <person name="Murat C."/>
            <person name="Payen T."/>
            <person name="Noel B."/>
            <person name="Kuo A."/>
            <person name="Morin E."/>
            <person name="Chen J."/>
            <person name="Kohler A."/>
            <person name="Krizsan K."/>
            <person name="Balestrini R."/>
            <person name="Da Silva C."/>
            <person name="Montanini B."/>
            <person name="Hainaut M."/>
            <person name="Levati E."/>
            <person name="Barry K.W."/>
            <person name="Belfiori B."/>
            <person name="Cichocki N."/>
            <person name="Clum A."/>
            <person name="Dockter R.B."/>
            <person name="Fauchery L."/>
            <person name="Guy J."/>
            <person name="Iotti M."/>
            <person name="Le Tacon F."/>
            <person name="Lindquist E.A."/>
            <person name="Lipzen A."/>
            <person name="Malagnac F."/>
            <person name="Mello A."/>
            <person name="Molinier V."/>
            <person name="Miyauchi S."/>
            <person name="Poulain J."/>
            <person name="Riccioni C."/>
            <person name="Rubini A."/>
            <person name="Sitrit Y."/>
            <person name="Splivallo R."/>
            <person name="Traeger S."/>
            <person name="Wang M."/>
            <person name="Zifcakova L."/>
            <person name="Wipf D."/>
            <person name="Zambonelli A."/>
            <person name="Paolocci F."/>
            <person name="Nowrousian M."/>
            <person name="Ottonello S."/>
            <person name="Baldrian P."/>
            <person name="Spatafora J.W."/>
            <person name="Henrissat B."/>
            <person name="Nagy L.G."/>
            <person name="Aury J.M."/>
            <person name="Wincker P."/>
            <person name="Grigoriev I.V."/>
            <person name="Bonfante P."/>
            <person name="Martin F.M."/>
        </authorList>
    </citation>
    <scope>NUCLEOTIDE SEQUENCE [LARGE SCALE GENOMIC DNA]</scope>
    <source>
        <strain evidence="1 2">RN42</strain>
    </source>
</reference>
<evidence type="ECO:0000313" key="2">
    <source>
        <dbReference type="Proteomes" id="UP000275078"/>
    </source>
</evidence>
<dbReference type="AlphaFoldDB" id="A0A3N4I747"/>
<accession>A0A3N4I747</accession>
<dbReference type="STRING" id="1160509.A0A3N4I747"/>
<sequence length="108" mass="13124">KAEEWKHWTLRYSVVYLKDILPEKFYKPYVKLVNAIRICCSYDPTRADVEIARQDIANFVRHYEREYYQYDFNKLAACRSVFHQMLHVADFILDCGPGYVYAQWLMER</sequence>
<organism evidence="1 2">
    <name type="scientific">Ascobolus immersus RN42</name>
    <dbReference type="NCBI Taxonomy" id="1160509"/>
    <lineage>
        <taxon>Eukaryota</taxon>
        <taxon>Fungi</taxon>
        <taxon>Dikarya</taxon>
        <taxon>Ascomycota</taxon>
        <taxon>Pezizomycotina</taxon>
        <taxon>Pezizomycetes</taxon>
        <taxon>Pezizales</taxon>
        <taxon>Ascobolaceae</taxon>
        <taxon>Ascobolus</taxon>
    </lineage>
</organism>